<reference evidence="8" key="1">
    <citation type="submission" date="2024-07" db="EMBL/GenBank/DDBJ databases">
        <title>Two chromosome-level genome assemblies of Korean endemic species Abeliophyllum distichum and Forsythia ovata (Oleaceae).</title>
        <authorList>
            <person name="Jang H."/>
        </authorList>
    </citation>
    <scope>NUCLEOTIDE SEQUENCE [LARGE SCALE GENOMIC DNA]</scope>
</reference>
<organism evidence="7 8">
    <name type="scientific">Abeliophyllum distichum</name>
    <dbReference type="NCBI Taxonomy" id="126358"/>
    <lineage>
        <taxon>Eukaryota</taxon>
        <taxon>Viridiplantae</taxon>
        <taxon>Streptophyta</taxon>
        <taxon>Embryophyta</taxon>
        <taxon>Tracheophyta</taxon>
        <taxon>Spermatophyta</taxon>
        <taxon>Magnoliopsida</taxon>
        <taxon>eudicotyledons</taxon>
        <taxon>Gunneridae</taxon>
        <taxon>Pentapetalae</taxon>
        <taxon>asterids</taxon>
        <taxon>lamiids</taxon>
        <taxon>Lamiales</taxon>
        <taxon>Oleaceae</taxon>
        <taxon>Forsythieae</taxon>
        <taxon>Abeliophyllum</taxon>
    </lineage>
</organism>
<dbReference type="GO" id="GO:1990247">
    <property type="term" value="F:N6-methyladenosine-containing RNA reader activity"/>
    <property type="evidence" value="ECO:0007669"/>
    <property type="project" value="UniProtKB-UniRule"/>
</dbReference>
<dbReference type="PANTHER" id="PTHR12357">
    <property type="entry name" value="YTH YT521-B HOMOLOGY DOMAIN-CONTAINING"/>
    <property type="match status" value="1"/>
</dbReference>
<dbReference type="GO" id="GO:0003729">
    <property type="term" value="F:mRNA binding"/>
    <property type="evidence" value="ECO:0007669"/>
    <property type="project" value="UniProtKB-UniRule"/>
</dbReference>
<comment type="subcellular location">
    <subcellularLocation>
        <location evidence="1">Cytoplasm</location>
    </subcellularLocation>
</comment>
<feature type="domain" description="YTH" evidence="6">
    <location>
        <begin position="402"/>
        <end position="539"/>
    </location>
</feature>
<keyword evidence="8" id="KW-1185">Reference proteome</keyword>
<evidence type="ECO:0000256" key="2">
    <source>
        <dbReference type="ARBA" id="ARBA00022490"/>
    </source>
</evidence>
<dbReference type="Pfam" id="PF04146">
    <property type="entry name" value="YTH"/>
    <property type="match status" value="1"/>
</dbReference>
<dbReference type="EMBL" id="JBFOLK010000002">
    <property type="protein sequence ID" value="KAL2535175.1"/>
    <property type="molecule type" value="Genomic_DNA"/>
</dbReference>
<evidence type="ECO:0000256" key="3">
    <source>
        <dbReference type="ARBA" id="ARBA00022884"/>
    </source>
</evidence>
<comment type="caution">
    <text evidence="7">The sequence shown here is derived from an EMBL/GenBank/DDBJ whole genome shotgun (WGS) entry which is preliminary data.</text>
</comment>
<comment type="function">
    <text evidence="4">Specifically recognizes and binds N6-methyladenosine (m6A)-containing RNAs, and regulates mRNA stability. M6A is a modification present at internal sites of mRNAs and some non-coding RNAs and plays a role in mRNA stability and processing.</text>
</comment>
<dbReference type="GO" id="GO:0005737">
    <property type="term" value="C:cytoplasm"/>
    <property type="evidence" value="ECO:0007669"/>
    <property type="project" value="UniProtKB-SubCell"/>
</dbReference>
<feature type="region of interest" description="Disordered" evidence="5">
    <location>
        <begin position="197"/>
        <end position="220"/>
    </location>
</feature>
<dbReference type="InterPro" id="IPR045168">
    <property type="entry name" value="YTH_prot"/>
</dbReference>
<dbReference type="Proteomes" id="UP001604336">
    <property type="component" value="Unassembled WGS sequence"/>
</dbReference>
<dbReference type="PANTHER" id="PTHR12357:SF130">
    <property type="entry name" value="YTH DOMAIN-CONTAINING FAMILY PROTEIN"/>
    <property type="match status" value="1"/>
</dbReference>
<dbReference type="PROSITE" id="PS50882">
    <property type="entry name" value="YTH"/>
    <property type="match status" value="1"/>
</dbReference>
<dbReference type="InterPro" id="IPR007275">
    <property type="entry name" value="YTH_domain"/>
</dbReference>
<accession>A0ABD1VFD6</accession>
<evidence type="ECO:0000313" key="8">
    <source>
        <dbReference type="Proteomes" id="UP001604336"/>
    </source>
</evidence>
<sequence>MASVPSPSDRILSSSSSLEVADVLHKLSLDSQNKSLQGPDTRKKTPAVQYSPVESGTSANGLNRPYERSTTPFHQDFMDPSMFYNPSGYPSSTYYYGAYDGSMNDWERYSTPDGAEKVPGVYGEYHGYGYAPYGAYSPTASSMGHDGQLYGPQQYHYPTSYFQPSTPTSGSYTPNQTNASLPIVAEKVQSQAETANGNMTSLGNFTANRSNLSKPLRPYNQNSTMKYNDSYGWGGLPSASSGISSAVSHGYNFSTGRNQNHLLGLQHPRGTSGLGTAGFTNQVYPNHRIYGQYASSGGRFAPNSYFPRSNSHGWLAVDNKYRSKGRGSSLYGNSNGSMDGFNELNRGPRAKGLNDLKDAEPITLAVKGQSLSLKGNDKDNLPLSPDGQQYNKEDFPETYADAKFFIIKSYSEDDVHKSIKYGVWASTPNGNKKLDAAYKESQEKSGECPVFLLFSVNASGQFVGLAEMVGPVDFDKSVAYWQQDKWSGCFPLKWHIVKDVPNSLLRHITLENNENKPVTNSRDTQEVGLAQGIQIIKIFKGHSSKTCILDDFEFYEGRQKTMVEKKAKQRQLQIANVEIPESASTEDVDKIGHAGKLRANELVSATSDSKAAEAAACEMIKTNGELKLLEENGSVATAEDSSVFKASGERK</sequence>
<evidence type="ECO:0000256" key="5">
    <source>
        <dbReference type="SAM" id="MobiDB-lite"/>
    </source>
</evidence>
<dbReference type="AlphaFoldDB" id="A0ABD1VFD6"/>
<dbReference type="Gene3D" id="3.10.590.10">
    <property type="entry name" value="ph1033 like domains"/>
    <property type="match status" value="1"/>
</dbReference>
<feature type="region of interest" description="Disordered" evidence="5">
    <location>
        <begin position="29"/>
        <end position="66"/>
    </location>
</feature>
<evidence type="ECO:0000256" key="4">
    <source>
        <dbReference type="RuleBase" id="RU369095"/>
    </source>
</evidence>
<proteinExistence type="inferred from homology"/>
<name>A0ABD1VFD6_9LAMI</name>
<dbReference type="CDD" id="cd21134">
    <property type="entry name" value="YTH"/>
    <property type="match status" value="1"/>
</dbReference>
<protein>
    <recommendedName>
        <fullName evidence="4">YTH domain-containing family protein</fullName>
    </recommendedName>
</protein>
<gene>
    <name evidence="7" type="ORF">Adt_08526</name>
</gene>
<evidence type="ECO:0000256" key="1">
    <source>
        <dbReference type="ARBA" id="ARBA00004496"/>
    </source>
</evidence>
<keyword evidence="3 4" id="KW-0694">RNA-binding</keyword>
<evidence type="ECO:0000259" key="6">
    <source>
        <dbReference type="PROSITE" id="PS50882"/>
    </source>
</evidence>
<feature type="compositionally biased region" description="Polar residues" evidence="5">
    <location>
        <begin position="29"/>
        <end position="38"/>
    </location>
</feature>
<comment type="similarity">
    <text evidence="4">Belongs to the YTHDF family.</text>
</comment>
<dbReference type="FunFam" id="3.10.590.10:FF:000001">
    <property type="entry name" value="YTH domain family 1, isoform CRA_a"/>
    <property type="match status" value="1"/>
</dbReference>
<feature type="compositionally biased region" description="Polar residues" evidence="5">
    <location>
        <begin position="52"/>
        <end position="61"/>
    </location>
</feature>
<keyword evidence="2" id="KW-0963">Cytoplasm</keyword>
<evidence type="ECO:0000313" key="7">
    <source>
        <dbReference type="EMBL" id="KAL2535175.1"/>
    </source>
</evidence>